<feature type="compositionally biased region" description="Basic and acidic residues" evidence="1">
    <location>
        <begin position="31"/>
        <end position="40"/>
    </location>
</feature>
<comment type="caution">
    <text evidence="2">The sequence shown here is derived from an EMBL/GenBank/DDBJ whole genome shotgun (WGS) entry which is preliminary data.</text>
</comment>
<evidence type="ECO:0000313" key="2">
    <source>
        <dbReference type="EMBL" id="KAK3004227.1"/>
    </source>
</evidence>
<gene>
    <name evidence="2" type="ORF">RJ639_020205</name>
</gene>
<keyword evidence="3" id="KW-1185">Reference proteome</keyword>
<evidence type="ECO:0000313" key="3">
    <source>
        <dbReference type="Proteomes" id="UP001188597"/>
    </source>
</evidence>
<reference evidence="2" key="1">
    <citation type="submission" date="2022-12" db="EMBL/GenBank/DDBJ databases">
        <title>Draft genome assemblies for two species of Escallonia (Escalloniales).</title>
        <authorList>
            <person name="Chanderbali A."/>
            <person name="Dervinis C."/>
            <person name="Anghel I."/>
            <person name="Soltis D."/>
            <person name="Soltis P."/>
            <person name="Zapata F."/>
        </authorList>
    </citation>
    <scope>NUCLEOTIDE SEQUENCE</scope>
    <source>
        <strain evidence="2">UCBG64.0493</strain>
        <tissue evidence="2">Leaf</tissue>
    </source>
</reference>
<evidence type="ECO:0000256" key="1">
    <source>
        <dbReference type="SAM" id="MobiDB-lite"/>
    </source>
</evidence>
<protein>
    <submittedName>
        <fullName evidence="2">Uncharacterized protein</fullName>
    </submittedName>
</protein>
<feature type="compositionally biased region" description="Basic residues" evidence="1">
    <location>
        <begin position="19"/>
        <end position="30"/>
    </location>
</feature>
<dbReference type="EMBL" id="JAVXUP010002287">
    <property type="protein sequence ID" value="KAK3004227.1"/>
    <property type="molecule type" value="Genomic_DNA"/>
</dbReference>
<feature type="region of interest" description="Disordered" evidence="1">
    <location>
        <begin position="1"/>
        <end position="40"/>
    </location>
</feature>
<dbReference type="AlphaFoldDB" id="A0AA88V8Z0"/>
<proteinExistence type="predicted"/>
<name>A0AA88V8Z0_9ASTE</name>
<organism evidence="2 3">
    <name type="scientific">Escallonia herrerae</name>
    <dbReference type="NCBI Taxonomy" id="1293975"/>
    <lineage>
        <taxon>Eukaryota</taxon>
        <taxon>Viridiplantae</taxon>
        <taxon>Streptophyta</taxon>
        <taxon>Embryophyta</taxon>
        <taxon>Tracheophyta</taxon>
        <taxon>Spermatophyta</taxon>
        <taxon>Magnoliopsida</taxon>
        <taxon>eudicotyledons</taxon>
        <taxon>Gunneridae</taxon>
        <taxon>Pentapetalae</taxon>
        <taxon>asterids</taxon>
        <taxon>campanulids</taxon>
        <taxon>Escalloniales</taxon>
        <taxon>Escalloniaceae</taxon>
        <taxon>Escallonia</taxon>
    </lineage>
</organism>
<sequence length="65" mass="7586">MEGARRFEMSMNGGMSLSRRVRSSRPIPRRGQRDRNGSWCKKDRDERWGFVKEALKASDTIEGVR</sequence>
<dbReference type="Proteomes" id="UP001188597">
    <property type="component" value="Unassembled WGS sequence"/>
</dbReference>
<accession>A0AA88V8Z0</accession>